<dbReference type="Proteomes" id="UP000712600">
    <property type="component" value="Unassembled WGS sequence"/>
</dbReference>
<organism evidence="1 2">
    <name type="scientific">Brassica cretica</name>
    <name type="common">Mustard</name>
    <dbReference type="NCBI Taxonomy" id="69181"/>
    <lineage>
        <taxon>Eukaryota</taxon>
        <taxon>Viridiplantae</taxon>
        <taxon>Streptophyta</taxon>
        <taxon>Embryophyta</taxon>
        <taxon>Tracheophyta</taxon>
        <taxon>Spermatophyta</taxon>
        <taxon>Magnoliopsida</taxon>
        <taxon>eudicotyledons</taxon>
        <taxon>Gunneridae</taxon>
        <taxon>Pentapetalae</taxon>
        <taxon>rosids</taxon>
        <taxon>malvids</taxon>
        <taxon>Brassicales</taxon>
        <taxon>Brassicaceae</taxon>
        <taxon>Brassiceae</taxon>
        <taxon>Brassica</taxon>
    </lineage>
</organism>
<protein>
    <submittedName>
        <fullName evidence="1">Uncharacterized protein</fullName>
    </submittedName>
</protein>
<gene>
    <name evidence="1" type="ORF">F2Q69_00055661</name>
</gene>
<name>A0A8S9N3B3_BRACR</name>
<comment type="caution">
    <text evidence="1">The sequence shown here is derived from an EMBL/GenBank/DDBJ whole genome shotgun (WGS) entry which is preliminary data.</text>
</comment>
<proteinExistence type="predicted"/>
<accession>A0A8S9N3B3</accession>
<evidence type="ECO:0000313" key="2">
    <source>
        <dbReference type="Proteomes" id="UP000712600"/>
    </source>
</evidence>
<evidence type="ECO:0000313" key="1">
    <source>
        <dbReference type="EMBL" id="KAF3488182.1"/>
    </source>
</evidence>
<dbReference type="AlphaFoldDB" id="A0A8S9N3B3"/>
<sequence>MSAAPEMFALWRLKVQEQTGSRCRGTGDKTGKATIFLMVKHCPLRLLLAMVKPLSPTTLLLLAGPSDKPSPAVNSVKSCVRSSVYVV</sequence>
<dbReference type="EMBL" id="QGKX02002183">
    <property type="protein sequence ID" value="KAF3488182.1"/>
    <property type="molecule type" value="Genomic_DNA"/>
</dbReference>
<reference evidence="1" key="1">
    <citation type="submission" date="2019-12" db="EMBL/GenBank/DDBJ databases">
        <title>Genome sequencing and annotation of Brassica cretica.</title>
        <authorList>
            <person name="Studholme D.J."/>
            <person name="Sarris P."/>
        </authorList>
    </citation>
    <scope>NUCLEOTIDE SEQUENCE</scope>
    <source>
        <strain evidence="1">PFS-109/04</strain>
        <tissue evidence="1">Leaf</tissue>
    </source>
</reference>